<keyword evidence="10" id="KW-0812">Transmembrane</keyword>
<comment type="cofactor">
    <cofactor evidence="1 9">
        <name>heme</name>
        <dbReference type="ChEBI" id="CHEBI:30413"/>
    </cofactor>
</comment>
<keyword evidence="10" id="KW-0472">Membrane</keyword>
<evidence type="ECO:0000313" key="11">
    <source>
        <dbReference type="EMBL" id="KZT34507.1"/>
    </source>
</evidence>
<keyword evidence="7 9" id="KW-0408">Iron</keyword>
<dbReference type="PRINTS" id="PR00463">
    <property type="entry name" value="EP450I"/>
</dbReference>
<dbReference type="Pfam" id="PF00067">
    <property type="entry name" value="p450"/>
    <property type="match status" value="1"/>
</dbReference>
<dbReference type="OrthoDB" id="2789670at2759"/>
<name>A0A165ZPJ6_9AGAM</name>
<dbReference type="AlphaFoldDB" id="A0A165ZPJ6"/>
<dbReference type="InterPro" id="IPR001128">
    <property type="entry name" value="Cyt_P450"/>
</dbReference>
<dbReference type="Gene3D" id="1.10.630.10">
    <property type="entry name" value="Cytochrome P450"/>
    <property type="match status" value="1"/>
</dbReference>
<dbReference type="SUPFAM" id="SSF48264">
    <property type="entry name" value="Cytochrome P450"/>
    <property type="match status" value="1"/>
</dbReference>
<keyword evidence="8" id="KW-0503">Monooxygenase</keyword>
<keyword evidence="4 9" id="KW-0349">Heme</keyword>
<dbReference type="GO" id="GO:0004497">
    <property type="term" value="F:monooxygenase activity"/>
    <property type="evidence" value="ECO:0007669"/>
    <property type="project" value="UniProtKB-KW"/>
</dbReference>
<keyword evidence="10" id="KW-1133">Transmembrane helix</keyword>
<keyword evidence="5 9" id="KW-0479">Metal-binding</keyword>
<evidence type="ECO:0000256" key="1">
    <source>
        <dbReference type="ARBA" id="ARBA00001971"/>
    </source>
</evidence>
<dbReference type="InterPro" id="IPR036396">
    <property type="entry name" value="Cyt_P450_sf"/>
</dbReference>
<dbReference type="EMBL" id="KV428178">
    <property type="protein sequence ID" value="KZT34507.1"/>
    <property type="molecule type" value="Genomic_DNA"/>
</dbReference>
<protein>
    <submittedName>
        <fullName evidence="11">Cytochrome P450</fullName>
    </submittedName>
</protein>
<keyword evidence="6" id="KW-0560">Oxidoreductase</keyword>
<dbReference type="Proteomes" id="UP000076798">
    <property type="component" value="Unassembled WGS sequence"/>
</dbReference>
<dbReference type="PANTHER" id="PTHR46300">
    <property type="entry name" value="P450, PUTATIVE (EUROFUNG)-RELATED-RELATED"/>
    <property type="match status" value="1"/>
</dbReference>
<proteinExistence type="inferred from homology"/>
<dbReference type="InterPro" id="IPR002401">
    <property type="entry name" value="Cyt_P450_E_grp-I"/>
</dbReference>
<feature type="binding site" description="axial binding residue" evidence="9">
    <location>
        <position position="448"/>
    </location>
    <ligand>
        <name>heme</name>
        <dbReference type="ChEBI" id="CHEBI:30413"/>
    </ligand>
    <ligandPart>
        <name>Fe</name>
        <dbReference type="ChEBI" id="CHEBI:18248"/>
    </ligandPart>
</feature>
<keyword evidence="12" id="KW-1185">Reference proteome</keyword>
<sequence>MNWTIPKFYGRSFDDYVIYCCVFVLTWLIPWWTRRRSVSLPPNPYGPSIFGRRPAILGAKNIWKQYAVWAQTYGPVISFRSGKSFFVILNNAAAIHDLLQTRSKLYSDRPSSVMLQLVQQDRIFTRLSSQDPHFPIYRRMAQEEMGTRGILRLLAILDENIPTLLKNLLSDDENFSTHLRNCQSSSIMKAIYGYSVKSGDDHFIKIVERWWLVVNAYLRPGIWLVDSYPILKFLPRWMPGAGFWKFASATRTQTNEALSSAFIWAQAEIKGGKASPSFVSRQLARHVDSSPEYTEIIKQVTGTMYVAGVDTVLSAMRTFVLMMVLNPDVQRRGQEEIDRVIGSDRLPLTSDRGDLPYIDALAKEVLRFHPPGPLGLAHSVTEDDIYNGMLIPKGSIVVPNIWAVTHDKTLYPNPMKFDPLRYFNVQLEKKQLQPDPRNYVYGFGRRVCGGMLFADAAVFTQIAAILSIFTISKEIDQFGKEITPIVDFTGGIVTHPEDFVCKFTARSREAVELVTAAMENRQG</sequence>
<comment type="pathway">
    <text evidence="2">Secondary metabolite biosynthesis.</text>
</comment>
<evidence type="ECO:0000256" key="9">
    <source>
        <dbReference type="PIRSR" id="PIRSR602401-1"/>
    </source>
</evidence>
<dbReference type="GO" id="GO:0005506">
    <property type="term" value="F:iron ion binding"/>
    <property type="evidence" value="ECO:0007669"/>
    <property type="project" value="InterPro"/>
</dbReference>
<dbReference type="CDD" id="cd11065">
    <property type="entry name" value="CYP64-like"/>
    <property type="match status" value="1"/>
</dbReference>
<evidence type="ECO:0000256" key="6">
    <source>
        <dbReference type="ARBA" id="ARBA00023002"/>
    </source>
</evidence>
<evidence type="ECO:0000256" key="7">
    <source>
        <dbReference type="ARBA" id="ARBA00023004"/>
    </source>
</evidence>
<feature type="transmembrane region" description="Helical" evidence="10">
    <location>
        <begin position="16"/>
        <end position="33"/>
    </location>
</feature>
<organism evidence="11 12">
    <name type="scientific">Sistotremastrum suecicum HHB10207 ss-3</name>
    <dbReference type="NCBI Taxonomy" id="1314776"/>
    <lineage>
        <taxon>Eukaryota</taxon>
        <taxon>Fungi</taxon>
        <taxon>Dikarya</taxon>
        <taxon>Basidiomycota</taxon>
        <taxon>Agaricomycotina</taxon>
        <taxon>Agaricomycetes</taxon>
        <taxon>Sistotremastrales</taxon>
        <taxon>Sistotremastraceae</taxon>
        <taxon>Sistotremastrum</taxon>
    </lineage>
</organism>
<evidence type="ECO:0000256" key="4">
    <source>
        <dbReference type="ARBA" id="ARBA00022617"/>
    </source>
</evidence>
<dbReference type="STRING" id="1314776.A0A165ZPJ6"/>
<accession>A0A165ZPJ6</accession>
<evidence type="ECO:0000256" key="2">
    <source>
        <dbReference type="ARBA" id="ARBA00005179"/>
    </source>
</evidence>
<dbReference type="PANTHER" id="PTHR46300:SF7">
    <property type="entry name" value="P450, PUTATIVE (EUROFUNG)-RELATED"/>
    <property type="match status" value="1"/>
</dbReference>
<dbReference type="InterPro" id="IPR050364">
    <property type="entry name" value="Cytochrome_P450_fung"/>
</dbReference>
<comment type="similarity">
    <text evidence="3">Belongs to the cytochrome P450 family.</text>
</comment>
<gene>
    <name evidence="11" type="ORF">SISSUDRAFT_991741</name>
</gene>
<dbReference type="GO" id="GO:0020037">
    <property type="term" value="F:heme binding"/>
    <property type="evidence" value="ECO:0007669"/>
    <property type="project" value="InterPro"/>
</dbReference>
<reference evidence="11 12" key="1">
    <citation type="journal article" date="2016" name="Mol. Biol. Evol.">
        <title>Comparative Genomics of Early-Diverging Mushroom-Forming Fungi Provides Insights into the Origins of Lignocellulose Decay Capabilities.</title>
        <authorList>
            <person name="Nagy L.G."/>
            <person name="Riley R."/>
            <person name="Tritt A."/>
            <person name="Adam C."/>
            <person name="Daum C."/>
            <person name="Floudas D."/>
            <person name="Sun H."/>
            <person name="Yadav J.S."/>
            <person name="Pangilinan J."/>
            <person name="Larsson K.H."/>
            <person name="Matsuura K."/>
            <person name="Barry K."/>
            <person name="Labutti K."/>
            <person name="Kuo R."/>
            <person name="Ohm R.A."/>
            <person name="Bhattacharya S.S."/>
            <person name="Shirouzu T."/>
            <person name="Yoshinaga Y."/>
            <person name="Martin F.M."/>
            <person name="Grigoriev I.V."/>
            <person name="Hibbett D.S."/>
        </authorList>
    </citation>
    <scope>NUCLEOTIDE SEQUENCE [LARGE SCALE GENOMIC DNA]</scope>
    <source>
        <strain evidence="11 12">HHB10207 ss-3</strain>
    </source>
</reference>
<dbReference type="GO" id="GO:0016705">
    <property type="term" value="F:oxidoreductase activity, acting on paired donors, with incorporation or reduction of molecular oxygen"/>
    <property type="evidence" value="ECO:0007669"/>
    <property type="project" value="InterPro"/>
</dbReference>
<evidence type="ECO:0000256" key="3">
    <source>
        <dbReference type="ARBA" id="ARBA00010617"/>
    </source>
</evidence>
<evidence type="ECO:0000256" key="8">
    <source>
        <dbReference type="ARBA" id="ARBA00023033"/>
    </source>
</evidence>
<evidence type="ECO:0000256" key="10">
    <source>
        <dbReference type="SAM" id="Phobius"/>
    </source>
</evidence>
<evidence type="ECO:0000313" key="12">
    <source>
        <dbReference type="Proteomes" id="UP000076798"/>
    </source>
</evidence>
<evidence type="ECO:0000256" key="5">
    <source>
        <dbReference type="ARBA" id="ARBA00022723"/>
    </source>
</evidence>